<keyword evidence="9" id="KW-0234">DNA repair</keyword>
<dbReference type="EMBL" id="JAGSOJ010000001">
    <property type="protein sequence ID" value="MCM1988816.1"/>
    <property type="molecule type" value="Genomic_DNA"/>
</dbReference>
<keyword evidence="8" id="KW-0460">Magnesium</keyword>
<evidence type="ECO:0000256" key="3">
    <source>
        <dbReference type="ARBA" id="ARBA00022457"/>
    </source>
</evidence>
<dbReference type="InterPro" id="IPR020476">
    <property type="entry name" value="Nudix_hydrolase"/>
</dbReference>
<evidence type="ECO:0000256" key="8">
    <source>
        <dbReference type="ARBA" id="ARBA00022842"/>
    </source>
</evidence>
<dbReference type="GO" id="GO:0006281">
    <property type="term" value="P:DNA repair"/>
    <property type="evidence" value="ECO:0007669"/>
    <property type="project" value="UniProtKB-KW"/>
</dbReference>
<dbReference type="CDD" id="cd03425">
    <property type="entry name" value="NUDIX_MutT_NudA_like"/>
    <property type="match status" value="1"/>
</dbReference>
<dbReference type="GO" id="GO:0006260">
    <property type="term" value="P:DNA replication"/>
    <property type="evidence" value="ECO:0007669"/>
    <property type="project" value="UniProtKB-KW"/>
</dbReference>
<comment type="cofactor">
    <cofactor evidence="1">
        <name>Mg(2+)</name>
        <dbReference type="ChEBI" id="CHEBI:18420"/>
    </cofactor>
</comment>
<reference evidence="13" key="2">
    <citation type="submission" date="2021-04" db="EMBL/GenBank/DDBJ databases">
        <authorList>
            <person name="Dong X."/>
        </authorList>
    </citation>
    <scope>NUCLEOTIDE SEQUENCE</scope>
    <source>
        <strain evidence="13">ZWT</strain>
    </source>
</reference>
<dbReference type="RefSeq" id="WP_250857684.1">
    <property type="nucleotide sequence ID" value="NZ_JAGSOJ010000001.1"/>
</dbReference>
<keyword evidence="6" id="KW-0227">DNA damage</keyword>
<dbReference type="GO" id="GO:0044716">
    <property type="term" value="F:8-oxo-GDP phosphatase activity"/>
    <property type="evidence" value="ECO:0007669"/>
    <property type="project" value="TreeGrafter"/>
</dbReference>
<name>A0A9J6P069_9CLOT</name>
<protein>
    <recommendedName>
        <fullName evidence="11">8-oxo-dGTP diphosphatase</fullName>
        <ecNumber evidence="11">3.6.1.55</ecNumber>
    </recommendedName>
</protein>
<dbReference type="PANTHER" id="PTHR47707:SF1">
    <property type="entry name" value="NUDIX HYDROLASE FAMILY PROTEIN"/>
    <property type="match status" value="1"/>
</dbReference>
<evidence type="ECO:0000313" key="14">
    <source>
        <dbReference type="Proteomes" id="UP001056429"/>
    </source>
</evidence>
<dbReference type="Proteomes" id="UP001056429">
    <property type="component" value="Unassembled WGS sequence"/>
</dbReference>
<dbReference type="GO" id="GO:0046872">
    <property type="term" value="F:metal ion binding"/>
    <property type="evidence" value="ECO:0007669"/>
    <property type="project" value="UniProtKB-KW"/>
</dbReference>
<keyword evidence="5" id="KW-0479">Metal-binding</keyword>
<dbReference type="Gene3D" id="3.90.79.10">
    <property type="entry name" value="Nucleoside Triphosphate Pyrophosphohydrolase"/>
    <property type="match status" value="1"/>
</dbReference>
<dbReference type="InterPro" id="IPR000086">
    <property type="entry name" value="NUDIX_hydrolase_dom"/>
</dbReference>
<dbReference type="GO" id="GO:0044715">
    <property type="term" value="F:8-oxo-dGDP phosphatase activity"/>
    <property type="evidence" value="ECO:0007669"/>
    <property type="project" value="TreeGrafter"/>
</dbReference>
<keyword evidence="4" id="KW-0235">DNA replication</keyword>
<evidence type="ECO:0000256" key="1">
    <source>
        <dbReference type="ARBA" id="ARBA00001946"/>
    </source>
</evidence>
<dbReference type="InterPro" id="IPR047127">
    <property type="entry name" value="MutT-like"/>
</dbReference>
<organism evidence="13 14">
    <name type="scientific">Oceanirhabdus seepicola</name>
    <dbReference type="NCBI Taxonomy" id="2828781"/>
    <lineage>
        <taxon>Bacteria</taxon>
        <taxon>Bacillati</taxon>
        <taxon>Bacillota</taxon>
        <taxon>Clostridia</taxon>
        <taxon>Eubacteriales</taxon>
        <taxon>Clostridiaceae</taxon>
        <taxon>Oceanirhabdus</taxon>
    </lineage>
</organism>
<evidence type="ECO:0000256" key="4">
    <source>
        <dbReference type="ARBA" id="ARBA00022705"/>
    </source>
</evidence>
<sequence length="133" mass="15246">MKKKIKVVGAIIENTNNEILCALRSLQMPMPNLWEFPGGKVEEGENLQEAIKREINEELSCRVEAFEVFNDYTHEYDKFIVNLITIKCKIIEGTPVANEHGALIWLKRDYLSSLNWAPADVPAVEELMKEINI</sequence>
<keyword evidence="3" id="KW-0515">Mutator protein</keyword>
<accession>A0A9J6P069</accession>
<dbReference type="PRINTS" id="PR00502">
    <property type="entry name" value="NUDIXFAMILY"/>
</dbReference>
<evidence type="ECO:0000313" key="13">
    <source>
        <dbReference type="EMBL" id="MCM1988816.1"/>
    </source>
</evidence>
<keyword evidence="7" id="KW-0378">Hydrolase</keyword>
<evidence type="ECO:0000259" key="12">
    <source>
        <dbReference type="PROSITE" id="PS51462"/>
    </source>
</evidence>
<evidence type="ECO:0000256" key="2">
    <source>
        <dbReference type="ARBA" id="ARBA00005582"/>
    </source>
</evidence>
<evidence type="ECO:0000256" key="7">
    <source>
        <dbReference type="ARBA" id="ARBA00022801"/>
    </source>
</evidence>
<keyword evidence="14" id="KW-1185">Reference proteome</keyword>
<proteinExistence type="inferred from homology"/>
<dbReference type="GO" id="GO:0035539">
    <property type="term" value="F:8-oxo-7,8-dihydrodeoxyguanosine triphosphate pyrophosphatase activity"/>
    <property type="evidence" value="ECO:0007669"/>
    <property type="project" value="UniProtKB-EC"/>
</dbReference>
<evidence type="ECO:0000256" key="10">
    <source>
        <dbReference type="ARBA" id="ARBA00035861"/>
    </source>
</evidence>
<evidence type="ECO:0000256" key="9">
    <source>
        <dbReference type="ARBA" id="ARBA00023204"/>
    </source>
</evidence>
<dbReference type="PANTHER" id="PTHR47707">
    <property type="entry name" value="8-OXO-DGTP DIPHOSPHATASE"/>
    <property type="match status" value="1"/>
</dbReference>
<comment type="caution">
    <text evidence="13">The sequence shown here is derived from an EMBL/GenBank/DDBJ whole genome shotgun (WGS) entry which is preliminary data.</text>
</comment>
<dbReference type="AlphaFoldDB" id="A0A9J6P069"/>
<gene>
    <name evidence="13" type="ORF">KDK92_03615</name>
</gene>
<dbReference type="GO" id="GO:0008413">
    <property type="term" value="F:8-oxo-7,8-dihydroguanosine triphosphate pyrophosphatase activity"/>
    <property type="evidence" value="ECO:0007669"/>
    <property type="project" value="TreeGrafter"/>
</dbReference>
<reference evidence="13" key="1">
    <citation type="journal article" date="2021" name="mSystems">
        <title>Bacteria and Archaea Synergistically Convert Glycine Betaine to Biogenic Methane in the Formosa Cold Seep of the South China Sea.</title>
        <authorList>
            <person name="Li L."/>
            <person name="Zhang W."/>
            <person name="Zhang S."/>
            <person name="Song L."/>
            <person name="Sun Q."/>
            <person name="Zhang H."/>
            <person name="Xiang H."/>
            <person name="Dong X."/>
        </authorList>
    </citation>
    <scope>NUCLEOTIDE SEQUENCE</scope>
    <source>
        <strain evidence="13">ZWT</strain>
    </source>
</reference>
<evidence type="ECO:0000256" key="6">
    <source>
        <dbReference type="ARBA" id="ARBA00022763"/>
    </source>
</evidence>
<dbReference type="Pfam" id="PF00293">
    <property type="entry name" value="NUDIX"/>
    <property type="match status" value="1"/>
</dbReference>
<dbReference type="InterPro" id="IPR015797">
    <property type="entry name" value="NUDIX_hydrolase-like_dom_sf"/>
</dbReference>
<evidence type="ECO:0000256" key="11">
    <source>
        <dbReference type="ARBA" id="ARBA00038905"/>
    </source>
</evidence>
<dbReference type="SUPFAM" id="SSF55811">
    <property type="entry name" value="Nudix"/>
    <property type="match status" value="1"/>
</dbReference>
<comment type="catalytic activity">
    <reaction evidence="10">
        <text>8-oxo-dGTP + H2O = 8-oxo-dGMP + diphosphate + H(+)</text>
        <dbReference type="Rhea" id="RHEA:31575"/>
        <dbReference type="ChEBI" id="CHEBI:15377"/>
        <dbReference type="ChEBI" id="CHEBI:15378"/>
        <dbReference type="ChEBI" id="CHEBI:33019"/>
        <dbReference type="ChEBI" id="CHEBI:63224"/>
        <dbReference type="ChEBI" id="CHEBI:77896"/>
        <dbReference type="EC" id="3.6.1.55"/>
    </reaction>
</comment>
<dbReference type="EC" id="3.6.1.55" evidence="11"/>
<dbReference type="PROSITE" id="PS51462">
    <property type="entry name" value="NUDIX"/>
    <property type="match status" value="1"/>
</dbReference>
<feature type="domain" description="Nudix hydrolase" evidence="12">
    <location>
        <begin position="3"/>
        <end position="128"/>
    </location>
</feature>
<evidence type="ECO:0000256" key="5">
    <source>
        <dbReference type="ARBA" id="ARBA00022723"/>
    </source>
</evidence>
<comment type="similarity">
    <text evidence="2">Belongs to the Nudix hydrolase family.</text>
</comment>